<feature type="transmembrane region" description="Helical" evidence="1">
    <location>
        <begin position="116"/>
        <end position="137"/>
    </location>
</feature>
<dbReference type="Pfam" id="PF09990">
    <property type="entry name" value="DUF2231"/>
    <property type="match status" value="1"/>
</dbReference>
<keyword evidence="1" id="KW-0472">Membrane</keyword>
<feature type="domain" description="DUF2231" evidence="2">
    <location>
        <begin position="11"/>
        <end position="148"/>
    </location>
</feature>
<feature type="transmembrane region" description="Helical" evidence="1">
    <location>
        <begin position="12"/>
        <end position="38"/>
    </location>
</feature>
<reference evidence="3 4" key="1">
    <citation type="submission" date="2019-12" db="EMBL/GenBank/DDBJ databases">
        <authorList>
            <person name="Huq M.A."/>
        </authorList>
    </citation>
    <scope>NUCLEOTIDE SEQUENCE [LARGE SCALE GENOMIC DNA]</scope>
    <source>
        <strain evidence="3 4">MAH-18</strain>
    </source>
</reference>
<evidence type="ECO:0000313" key="4">
    <source>
        <dbReference type="Proteomes" id="UP000473525"/>
    </source>
</evidence>
<accession>A0A6L6XQB6</accession>
<protein>
    <recommendedName>
        <fullName evidence="2">DUF2231 domain-containing protein</fullName>
    </recommendedName>
</protein>
<feature type="transmembrane region" description="Helical" evidence="1">
    <location>
        <begin position="50"/>
        <end position="71"/>
    </location>
</feature>
<keyword evidence="1" id="KW-0812">Transmembrane</keyword>
<dbReference type="InterPro" id="IPR019251">
    <property type="entry name" value="DUF2231_TM"/>
</dbReference>
<comment type="caution">
    <text evidence="3">The sequence shown here is derived from an EMBL/GenBank/DDBJ whole genome shotgun (WGS) entry which is preliminary data.</text>
</comment>
<feature type="transmembrane region" description="Helical" evidence="1">
    <location>
        <begin position="92"/>
        <end position="110"/>
    </location>
</feature>
<dbReference type="AlphaFoldDB" id="A0A6L6XQB6"/>
<evidence type="ECO:0000259" key="2">
    <source>
        <dbReference type="Pfam" id="PF09990"/>
    </source>
</evidence>
<dbReference type="EMBL" id="WSEK01000003">
    <property type="protein sequence ID" value="MVQ47805.1"/>
    <property type="molecule type" value="Genomic_DNA"/>
</dbReference>
<keyword evidence="1" id="KW-1133">Transmembrane helix</keyword>
<gene>
    <name evidence="3" type="ORF">GON03_01335</name>
</gene>
<name>A0A6L6XQB6_9ACTN</name>
<evidence type="ECO:0000256" key="1">
    <source>
        <dbReference type="SAM" id="Phobius"/>
    </source>
</evidence>
<sequence length="149" mass="16001">MRRMEGMEINGLPLHPLVVHAAVVFGPLAAVAALGYLVPRWRDYLRWPMVVLAVLATGAIVVAYLTGSNFLASKPELKTSPQVQEHQHRARLLLWTTLAFGVVALGAGWLHSRTGAVRVVIDVLLGILALAVVVLVVRTGDAGARAVWG</sequence>
<dbReference type="Proteomes" id="UP000473525">
    <property type="component" value="Unassembled WGS sequence"/>
</dbReference>
<proteinExistence type="predicted"/>
<evidence type="ECO:0000313" key="3">
    <source>
        <dbReference type="EMBL" id="MVQ47805.1"/>
    </source>
</evidence>
<keyword evidence="4" id="KW-1185">Reference proteome</keyword>
<organism evidence="3 4">
    <name type="scientific">Nocardioides agri</name>
    <dbReference type="NCBI Taxonomy" id="2682843"/>
    <lineage>
        <taxon>Bacteria</taxon>
        <taxon>Bacillati</taxon>
        <taxon>Actinomycetota</taxon>
        <taxon>Actinomycetes</taxon>
        <taxon>Propionibacteriales</taxon>
        <taxon>Nocardioidaceae</taxon>
        <taxon>Nocardioides</taxon>
    </lineage>
</organism>